<keyword evidence="2" id="KW-1185">Reference proteome</keyword>
<evidence type="ECO:0000313" key="2">
    <source>
        <dbReference type="Proteomes" id="UP001173801"/>
    </source>
</evidence>
<reference evidence="1" key="2">
    <citation type="journal article" date="2023" name="Microorganisms">
        <title>Isolation and Genomic Characteristics of Cat-Borne Campylobacter felis sp. nov. and Sheep-Borne Campylobacter ovis sp. nov.</title>
        <authorList>
            <person name="Wang H."/>
            <person name="Li Y."/>
            <person name="Gu Y."/>
            <person name="Zhou G."/>
            <person name="Chen X."/>
            <person name="Zhang X."/>
            <person name="Shao Z."/>
            <person name="Zhang J."/>
            <person name="Zhang M."/>
        </authorList>
    </citation>
    <scope>NUCLEOTIDE SEQUENCE</scope>
    <source>
        <strain evidence="1">PS10</strain>
    </source>
</reference>
<dbReference type="Gene3D" id="3.90.1720.10">
    <property type="entry name" value="endopeptidase domain like (from Nostoc punctiforme)"/>
    <property type="match status" value="1"/>
</dbReference>
<dbReference type="EMBL" id="JANURM010000002">
    <property type="protein sequence ID" value="MDL0088165.1"/>
    <property type="molecule type" value="Genomic_DNA"/>
</dbReference>
<dbReference type="RefSeq" id="WP_284936817.1">
    <property type="nucleotide sequence ID" value="NZ_JANURM010000002.1"/>
</dbReference>
<comment type="caution">
    <text evidence="1">The sequence shown here is derived from an EMBL/GenBank/DDBJ whole genome shotgun (WGS) entry which is preliminary data.</text>
</comment>
<gene>
    <name evidence="1" type="ORF">NYG85_02075</name>
</gene>
<proteinExistence type="predicted"/>
<evidence type="ECO:0000313" key="1">
    <source>
        <dbReference type="EMBL" id="MDL0088165.1"/>
    </source>
</evidence>
<sequence>MILRDLVGTPFFELDCFALVRKAYEIDRGIIIPPAKAQAERSGAVFSEFLAEISTNWQRVERQKGVCVAIKYDTNHPKIVTHFGYMIDENHVLHTTKDTGAIVEPFRNLERLVEGFYEYISN</sequence>
<organism evidence="1 2">
    <name type="scientific">Campylobacter gastrosuis</name>
    <dbReference type="NCBI Taxonomy" id="2974576"/>
    <lineage>
        <taxon>Bacteria</taxon>
        <taxon>Pseudomonadati</taxon>
        <taxon>Campylobacterota</taxon>
        <taxon>Epsilonproteobacteria</taxon>
        <taxon>Campylobacterales</taxon>
        <taxon>Campylobacteraceae</taxon>
        <taxon>Campylobacter</taxon>
    </lineage>
</organism>
<name>A0ABT7HN23_9BACT</name>
<dbReference type="Proteomes" id="UP001173801">
    <property type="component" value="Unassembled WGS sequence"/>
</dbReference>
<protein>
    <submittedName>
        <fullName evidence="1">Uncharacterized protein</fullName>
    </submittedName>
</protein>
<accession>A0ABT7HN23</accession>
<reference evidence="1" key="1">
    <citation type="submission" date="2022-08" db="EMBL/GenBank/DDBJ databases">
        <authorList>
            <person name="Wang H."/>
        </authorList>
    </citation>
    <scope>NUCLEOTIDE SEQUENCE</scope>
    <source>
        <strain evidence="1">PS10</strain>
    </source>
</reference>